<proteinExistence type="predicted"/>
<sequence>MKLEEIQIRETSVNDFADIMEVEKTAFGYDKEAELVADLLKDPSAEPRLSLLARYNGKAVGHILFTKAEIEGATIQPLIHILAPLAVIPDFQKQGIGGLLIRKGIQMLKEKGTKLVFVLGHKEYYPRHGFIQNAQGMGYPTPYPYPTPAEYAEYWMIQALTDEELAKGRIKCADALFKPEHWRE</sequence>
<evidence type="ECO:0000259" key="1">
    <source>
        <dbReference type="PROSITE" id="PS51186"/>
    </source>
</evidence>
<dbReference type="Proteomes" id="UP000284379">
    <property type="component" value="Unassembled WGS sequence"/>
</dbReference>
<comment type="caution">
    <text evidence="2">The sequence shown here is derived from an EMBL/GenBank/DDBJ whole genome shotgun (WGS) entry which is preliminary data.</text>
</comment>
<dbReference type="Gene3D" id="3.40.630.30">
    <property type="match status" value="1"/>
</dbReference>
<feature type="domain" description="N-acetyltransferase" evidence="1">
    <location>
        <begin position="6"/>
        <end position="161"/>
    </location>
</feature>
<evidence type="ECO:0000313" key="2">
    <source>
        <dbReference type="EMBL" id="RHB38453.1"/>
    </source>
</evidence>
<protein>
    <submittedName>
        <fullName evidence="2">N-acetyltransferase</fullName>
    </submittedName>
</protein>
<organism evidence="2 3">
    <name type="scientific">Bacteroides nordii</name>
    <dbReference type="NCBI Taxonomy" id="291645"/>
    <lineage>
        <taxon>Bacteria</taxon>
        <taxon>Pseudomonadati</taxon>
        <taxon>Bacteroidota</taxon>
        <taxon>Bacteroidia</taxon>
        <taxon>Bacteroidales</taxon>
        <taxon>Bacteroidaceae</taxon>
        <taxon>Bacteroides</taxon>
    </lineage>
</organism>
<keyword evidence="2" id="KW-0808">Transferase</keyword>
<evidence type="ECO:0000313" key="3">
    <source>
        <dbReference type="Proteomes" id="UP000284379"/>
    </source>
</evidence>
<name>A0A413VXZ9_9BACE</name>
<dbReference type="AlphaFoldDB" id="A0A413VXZ9"/>
<dbReference type="SUPFAM" id="SSF55729">
    <property type="entry name" value="Acyl-CoA N-acyltransferases (Nat)"/>
    <property type="match status" value="1"/>
</dbReference>
<reference evidence="2 3" key="1">
    <citation type="submission" date="2018-08" db="EMBL/GenBank/DDBJ databases">
        <title>A genome reference for cultivated species of the human gut microbiota.</title>
        <authorList>
            <person name="Zou Y."/>
            <person name="Xue W."/>
            <person name="Luo G."/>
        </authorList>
    </citation>
    <scope>NUCLEOTIDE SEQUENCE [LARGE SCALE GENOMIC DNA]</scope>
    <source>
        <strain evidence="2 3">AM40-30BH</strain>
    </source>
</reference>
<accession>A0A413VXZ9</accession>
<gene>
    <name evidence="2" type="ORF">DW888_01145</name>
</gene>
<dbReference type="RefSeq" id="WP_122200691.1">
    <property type="nucleotide sequence ID" value="NZ_CABJFV010000001.1"/>
</dbReference>
<dbReference type="EMBL" id="QSGO01000001">
    <property type="protein sequence ID" value="RHB38453.1"/>
    <property type="molecule type" value="Genomic_DNA"/>
</dbReference>
<dbReference type="GO" id="GO:0016747">
    <property type="term" value="F:acyltransferase activity, transferring groups other than amino-acyl groups"/>
    <property type="evidence" value="ECO:0007669"/>
    <property type="project" value="InterPro"/>
</dbReference>
<dbReference type="Pfam" id="PF00583">
    <property type="entry name" value="Acetyltransf_1"/>
    <property type="match status" value="1"/>
</dbReference>
<dbReference type="CDD" id="cd04301">
    <property type="entry name" value="NAT_SF"/>
    <property type="match status" value="1"/>
</dbReference>
<dbReference type="PROSITE" id="PS51186">
    <property type="entry name" value="GNAT"/>
    <property type="match status" value="1"/>
</dbReference>
<dbReference type="InterPro" id="IPR016181">
    <property type="entry name" value="Acyl_CoA_acyltransferase"/>
</dbReference>
<dbReference type="InterPro" id="IPR000182">
    <property type="entry name" value="GNAT_dom"/>
</dbReference>